<comment type="caution">
    <text evidence="3">The sequence shown here is derived from an EMBL/GenBank/DDBJ whole genome shotgun (WGS) entry which is preliminary data.</text>
</comment>
<feature type="compositionally biased region" description="Polar residues" evidence="2">
    <location>
        <begin position="15"/>
        <end position="27"/>
    </location>
</feature>
<gene>
    <name evidence="3" type="ORF">NCGR_LOCUS23350</name>
</gene>
<evidence type="ECO:0000256" key="1">
    <source>
        <dbReference type="SAM" id="Coils"/>
    </source>
</evidence>
<evidence type="ECO:0000256" key="2">
    <source>
        <dbReference type="SAM" id="MobiDB-lite"/>
    </source>
</evidence>
<feature type="compositionally biased region" description="Pro residues" evidence="2">
    <location>
        <begin position="42"/>
        <end position="51"/>
    </location>
</feature>
<dbReference type="Proteomes" id="UP000604825">
    <property type="component" value="Unassembled WGS sequence"/>
</dbReference>
<feature type="region of interest" description="Disordered" evidence="2">
    <location>
        <begin position="104"/>
        <end position="123"/>
    </location>
</feature>
<keyword evidence="1" id="KW-0175">Coiled coil</keyword>
<accession>A0A811P1M3</accession>
<evidence type="ECO:0000313" key="3">
    <source>
        <dbReference type="EMBL" id="CAD6234973.1"/>
    </source>
</evidence>
<dbReference type="OrthoDB" id="1935372at2759"/>
<dbReference type="EMBL" id="CAJGYO010000006">
    <property type="protein sequence ID" value="CAD6234973.1"/>
    <property type="molecule type" value="Genomic_DNA"/>
</dbReference>
<feature type="compositionally biased region" description="Polar residues" evidence="2">
    <location>
        <begin position="71"/>
        <end position="81"/>
    </location>
</feature>
<reference evidence="3" key="1">
    <citation type="submission" date="2020-10" db="EMBL/GenBank/DDBJ databases">
        <authorList>
            <person name="Han B."/>
            <person name="Lu T."/>
            <person name="Zhao Q."/>
            <person name="Huang X."/>
            <person name="Zhao Y."/>
        </authorList>
    </citation>
    <scope>NUCLEOTIDE SEQUENCE</scope>
</reference>
<feature type="coiled-coil region" evidence="1">
    <location>
        <begin position="174"/>
        <end position="305"/>
    </location>
</feature>
<sequence length="409" mass="45218">MELKGDPMSLVVAYDSTTMTPPSTRKTPANLPPPRRHSLPPSVRPMPPYPPTAVGTGPRPTLPPAPAPAASQSVAPINSSNVSLPTPSLDFPDVADLFACPADNASKKRESNESALHDSRSKIPQMQSLPRDMRSAAGKVAVQAMELLANAMMKKSRHFCLRRGRSCISANCMKEKAQSTLTLQEGTLANLREQVSTLCSEKAALETRNQELSDREASLSERGALAATIKEIEEARSADAKKLADMEQRLKASVSAKEVLESKLEKQNNVVDGLWERVAKEWSLAMDLKRNADDLNEKMQAIENLGHEAAGLYIKMIESFGGVIEGIPAEALPHSRILFGRLVILLLYLEFETCCLWRRLWAVTTWKSLEERVTSFLRRVPILEPALDVVPLTMMRDGLNVEWELCDLW</sequence>
<organism evidence="3 4">
    <name type="scientific">Miscanthus lutarioriparius</name>
    <dbReference type="NCBI Taxonomy" id="422564"/>
    <lineage>
        <taxon>Eukaryota</taxon>
        <taxon>Viridiplantae</taxon>
        <taxon>Streptophyta</taxon>
        <taxon>Embryophyta</taxon>
        <taxon>Tracheophyta</taxon>
        <taxon>Spermatophyta</taxon>
        <taxon>Magnoliopsida</taxon>
        <taxon>Liliopsida</taxon>
        <taxon>Poales</taxon>
        <taxon>Poaceae</taxon>
        <taxon>PACMAD clade</taxon>
        <taxon>Panicoideae</taxon>
        <taxon>Andropogonodae</taxon>
        <taxon>Andropogoneae</taxon>
        <taxon>Saccharinae</taxon>
        <taxon>Miscanthus</taxon>
    </lineage>
</organism>
<feature type="compositionally biased region" description="Basic and acidic residues" evidence="2">
    <location>
        <begin position="105"/>
        <end position="121"/>
    </location>
</feature>
<name>A0A811P1M3_9POAL</name>
<evidence type="ECO:0000313" key="4">
    <source>
        <dbReference type="Proteomes" id="UP000604825"/>
    </source>
</evidence>
<dbReference type="AlphaFoldDB" id="A0A811P1M3"/>
<keyword evidence="4" id="KW-1185">Reference proteome</keyword>
<protein>
    <submittedName>
        <fullName evidence="3">Uncharacterized protein</fullName>
    </submittedName>
</protein>
<proteinExistence type="predicted"/>
<feature type="region of interest" description="Disordered" evidence="2">
    <location>
        <begin position="1"/>
        <end position="81"/>
    </location>
</feature>